<evidence type="ECO:0000256" key="2">
    <source>
        <dbReference type="ARBA" id="ARBA00022448"/>
    </source>
</evidence>
<feature type="transmembrane region" description="Helical" evidence="9">
    <location>
        <begin position="1006"/>
        <end position="1025"/>
    </location>
</feature>
<comment type="subcellular location">
    <subcellularLocation>
        <location evidence="7">Cell membrane</location>
        <topology evidence="7">Peripheral membrane protein</topology>
    </subcellularLocation>
    <subcellularLocation>
        <location evidence="1">Endomembrane system</location>
        <topology evidence="1">Multi-pass membrane protein</topology>
    </subcellularLocation>
    <subcellularLocation>
        <location evidence="8">Membrane</location>
        <topology evidence="8">Multi-pass membrane protein</topology>
    </subcellularLocation>
</comment>
<feature type="transmembrane region" description="Helical" evidence="9">
    <location>
        <begin position="271"/>
        <end position="292"/>
    </location>
</feature>
<keyword evidence="6 7" id="KW-0472">Membrane</keyword>
<evidence type="ECO:0000256" key="6">
    <source>
        <dbReference type="ARBA" id="ARBA00023136"/>
    </source>
</evidence>
<feature type="binding site" evidence="7">
    <location>
        <position position="1097"/>
    </location>
    <ligand>
        <name>Zn(2+)</name>
        <dbReference type="ChEBI" id="CHEBI:29105"/>
    </ligand>
</feature>
<comment type="function">
    <text evidence="7">Part of an energy-coupled inorganic carbon pump.</text>
</comment>
<dbReference type="GO" id="GO:0005886">
    <property type="term" value="C:plasma membrane"/>
    <property type="evidence" value="ECO:0007669"/>
    <property type="project" value="UniProtKB-SubCell"/>
</dbReference>
<dbReference type="GO" id="GO:0012505">
    <property type="term" value="C:endomembrane system"/>
    <property type="evidence" value="ECO:0007669"/>
    <property type="project" value="UniProtKB-SubCell"/>
</dbReference>
<keyword evidence="3 7" id="KW-1003">Cell membrane</keyword>
<feature type="transmembrane region" description="Helical" evidence="9">
    <location>
        <begin position="421"/>
        <end position="446"/>
    </location>
</feature>
<feature type="transmembrane region" description="Helical" evidence="9">
    <location>
        <begin position="32"/>
        <end position="53"/>
    </location>
</feature>
<feature type="transmembrane region" description="Helical" evidence="9">
    <location>
        <begin position="244"/>
        <end position="265"/>
    </location>
</feature>
<dbReference type="Proteomes" id="UP000510844">
    <property type="component" value="Chromosome"/>
</dbReference>
<evidence type="ECO:0000256" key="4">
    <source>
        <dbReference type="ARBA" id="ARBA00022723"/>
    </source>
</evidence>
<dbReference type="PANTHER" id="PTHR38344">
    <property type="entry name" value="UPF0753 PROTEIN AQ_863"/>
    <property type="match status" value="1"/>
</dbReference>
<dbReference type="EMBL" id="CP059322">
    <property type="protein sequence ID" value="WMF04500.1"/>
    <property type="molecule type" value="Genomic_DNA"/>
</dbReference>
<keyword evidence="8 9" id="KW-0812">Transmembrane</keyword>
<dbReference type="InterPro" id="IPR018752">
    <property type="entry name" value="DabA"/>
</dbReference>
<dbReference type="Pfam" id="PF00361">
    <property type="entry name" value="Proton_antipo_M"/>
    <property type="match status" value="1"/>
</dbReference>
<feature type="domain" description="NADH:quinone oxidoreductase/Mrp antiporter transmembrane" evidence="10">
    <location>
        <begin position="129"/>
        <end position="348"/>
    </location>
</feature>
<sequence length="1407" mass="145354">MDVALVSVVLAGPASAALGALTVPDPRRAARVASALLGFGAVAAAALLVRVATGPAVPAVLARVDTIGPAFSVGVRVDRFTALFVLLVCGLAAVVAGYARRYLDGEPGARALQARVAAATVATLVMATAPSLVQLAVGWIAAGHLLVGLIGHYRDQPRVRVAARRTRRLFLVGDVALVGGLALLVTPSGDADLAAVRATVGDRPGWLLAVAGALLLVAAGVRSAQVPAHRWLPSTLDAPTPVSAFLHAGMVNVAGFLMITLAPVVTAAPAMMPAMALVGLVAAVSGLLFAAVRTDVKGTLARSTIAQMGFMLAQCGLGAFGLAAVHLVGHAVYKAYAFLSAGGSLQAQTRDAAAPRPVGPPPARSRALAATAVVAAVLATELLLGATASGALGAVLAAAAALAAVRSALADRALPTRAALTLTLAVAALASAYLVAGRVATGWLALPTGTSPLAVGVAAGVLVAVAVAGAVLRHRGSAALWWWAWHDGGVRPRRRVAPAGGTTPAALTTPRADLLDRSDGARVVAAATAATDHVGAVAPLDAFVAVNPLAGRESVPFARATAELRDLAGARTHLPAAEYRRWLRDGRVSRADLTAVLPPPVPGPVALGHRRVDATALHLAVLEHPVHDGPPPPADLLAVARRRLADLPACPRPRTPDADGPLTLAETLDRALGTRIVADVDDLVAGWCAAHLGRPAARWPVPGPADEGCWARWRRLAGADPAPARWGVVGLAALVDALPPAPEQAVAVLLRAVGVPPAAWSTYLSRSLLRLPGWAGHARWAQAHPGAGPAVSPLDLLAVRLTYEYALAGAAAQRHLELPPVLDAIAAATPTTLPRAAGITPDVLARLAGALDVDVATLACLPGETVALLRDAALRLTPSRQSEVWLAAAEHAYRRRLRHRLDRDVDRPSAPAPALAQAVFCIDVRSEGLRRHLEAAGPVDTYGFAGFFGLPVRTVTAGARRGRDRCPVLMRPVATVEETRAAHEVSRRRSRQAWRRAYAAAKADPVGAFAFVEVAGVLATAALLLRAVAPGRFAPAADHTAPTAADLAAAMTLDEQVYYAEATLRTVGLTAGFAPLVLLCGHGATSANNPYAAALDCGACGGNRGGVSARLAAAVLNRPEVRAALAERGIHLPDGTHVLAGEHDTVTDEVRLFDLDAVPARLLPAVGELSGRLAEAGARLRVERAARLPGRPRPHRLPRRAGDWAQVRPEWALAGNAAFIAAPRELTAGVDLGCRTFLHSYDHTGDRDATALETIMTGPLVVAAWINLQYYFSTVDPQRLGAGTKTVHTVLGDALGVLSGSGGDLRLGLPLQSVGDGTRPAHDPLRLLAVIQAPHHLVDAVLGRNPGLRQLVDGGWMSLTVVDPRTGEWTEPAPGGFWRPLPAPHVVTVTELPARRPAPAEEKEYTA</sequence>
<feature type="transmembrane region" description="Helical" evidence="9">
    <location>
        <begin position="168"/>
        <end position="186"/>
    </location>
</feature>
<reference evidence="11 12" key="2">
    <citation type="journal article" date="2021" name="Mar. Drugs">
        <title>A New Micromonospora Strain with Antibiotic Activity Isolated from the Microbiome of a Mid-Atlantic Deep-Sea Sponge.</title>
        <authorList>
            <person name="Back C.R."/>
            <person name="Stennett H.L."/>
            <person name="Williams S.E."/>
            <person name="Wang L."/>
            <person name="Ojeda Gomez J."/>
            <person name="Abdulle O.M."/>
            <person name="Duffy T."/>
            <person name="Neal C."/>
            <person name="Mantell J."/>
            <person name="Jepson M.A."/>
            <person name="Hendry K.R."/>
            <person name="Powell D."/>
            <person name="Stach J.E.M."/>
            <person name="Essex-Lopresti A.E."/>
            <person name="Willis C.L."/>
            <person name="Curnow P."/>
            <person name="Race P.R."/>
        </authorList>
    </citation>
    <scope>NUCLEOTIDE SEQUENCE [LARGE SCALE GENOMIC DNA]</scope>
    <source>
        <strain evidence="11 12">28ISP2-46</strain>
    </source>
</reference>
<feature type="binding site" evidence="7">
    <location>
        <position position="921"/>
    </location>
    <ligand>
        <name>Zn(2+)</name>
        <dbReference type="ChEBI" id="CHEBI:29105"/>
    </ligand>
</feature>
<dbReference type="GO" id="GO:0008270">
    <property type="term" value="F:zinc ion binding"/>
    <property type="evidence" value="ECO:0007669"/>
    <property type="project" value="UniProtKB-UniRule"/>
</dbReference>
<keyword evidence="2 7" id="KW-0813">Transport</keyword>
<keyword evidence="5 7" id="KW-0862">Zinc</keyword>
<gene>
    <name evidence="7" type="primary">dabA</name>
    <name evidence="11" type="ORF">H1D33_24135</name>
</gene>
<keyword evidence="12" id="KW-1185">Reference proteome</keyword>
<dbReference type="PRINTS" id="PR01434">
    <property type="entry name" value="NADHDHGNASE5"/>
</dbReference>
<dbReference type="KEGG" id="mfeu:H1D33_24135"/>
<dbReference type="RefSeq" id="WP_307755364.1">
    <property type="nucleotide sequence ID" value="NZ_CP059322.2"/>
</dbReference>
<organism evidence="11 12">
    <name type="scientific">Micromonospora robiginosa</name>
    <dbReference type="NCBI Taxonomy" id="2749844"/>
    <lineage>
        <taxon>Bacteria</taxon>
        <taxon>Bacillati</taxon>
        <taxon>Actinomycetota</taxon>
        <taxon>Actinomycetes</taxon>
        <taxon>Micromonosporales</taxon>
        <taxon>Micromonosporaceae</taxon>
        <taxon>Micromonospora</taxon>
    </lineage>
</organism>
<feature type="transmembrane region" description="Helical" evidence="9">
    <location>
        <begin position="119"/>
        <end position="147"/>
    </location>
</feature>
<accession>A0AAF0P1L4</accession>
<feature type="transmembrane region" description="Helical" evidence="9">
    <location>
        <begin position="304"/>
        <end position="325"/>
    </location>
</feature>
<protein>
    <recommendedName>
        <fullName evidence="7">Probable inorganic carbon transporter subunit DabA</fullName>
    </recommendedName>
</protein>
<name>A0AAF0P1L4_9ACTN</name>
<evidence type="ECO:0000259" key="10">
    <source>
        <dbReference type="Pfam" id="PF00361"/>
    </source>
</evidence>
<evidence type="ECO:0000256" key="7">
    <source>
        <dbReference type="HAMAP-Rule" id="MF_01871"/>
    </source>
</evidence>
<dbReference type="Pfam" id="PF10070">
    <property type="entry name" value="DabA"/>
    <property type="match status" value="1"/>
</dbReference>
<feature type="transmembrane region" description="Helical" evidence="9">
    <location>
        <begin position="206"/>
        <end position="224"/>
    </location>
</feature>
<proteinExistence type="inferred from homology"/>
<dbReference type="PANTHER" id="PTHR38344:SF1">
    <property type="entry name" value="INORGANIC CARBON TRANSPORTER SUBUNIT DABA-RELATED"/>
    <property type="match status" value="1"/>
</dbReference>
<evidence type="ECO:0000313" key="12">
    <source>
        <dbReference type="Proteomes" id="UP000510844"/>
    </source>
</evidence>
<dbReference type="InterPro" id="IPR001750">
    <property type="entry name" value="ND/Mrp_TM"/>
</dbReference>
<dbReference type="HAMAP" id="MF_01871">
    <property type="entry name" value="DabA"/>
    <property type="match status" value="1"/>
</dbReference>
<reference evidence="12" key="1">
    <citation type="submission" date="2020-07" db="EMBL/GenBank/DDBJ databases">
        <title>A new Micromonospora strain with potent antibiotic activity isolated from the microbiome of a mid-Atlantic deep-sea sponge.</title>
        <authorList>
            <person name="Back C.R."/>
            <person name="Stennett H.L."/>
            <person name="Williams S.E."/>
            <person name="Wang L."/>
            <person name="Ojeda Gomez J."/>
            <person name="Abdulle O.M."/>
            <person name="Duffy T."/>
            <person name="Hendry K.R."/>
            <person name="Powell D."/>
            <person name="Stach J.E."/>
            <person name="Essex-Lopresti A.E."/>
            <person name="Willis C.L."/>
            <person name="Curnow P."/>
            <person name="Race P.R."/>
        </authorList>
    </citation>
    <scope>NUCLEOTIDE SEQUENCE [LARGE SCALE GENOMIC DNA]</scope>
    <source>
        <strain evidence="12">28ISP2-46</strain>
    </source>
</reference>
<feature type="binding site" evidence="7">
    <location>
        <position position="1082"/>
    </location>
    <ligand>
        <name>Zn(2+)</name>
        <dbReference type="ChEBI" id="CHEBI:29105"/>
    </ligand>
</feature>
<comment type="similarity">
    <text evidence="7">Belongs to the inorganic carbon transporter (TC 9.A.2) DabA family.</text>
</comment>
<evidence type="ECO:0000313" key="11">
    <source>
        <dbReference type="EMBL" id="WMF04500.1"/>
    </source>
</evidence>
<evidence type="ECO:0000256" key="3">
    <source>
        <dbReference type="ARBA" id="ARBA00022475"/>
    </source>
</evidence>
<feature type="transmembrane region" description="Helical" evidence="9">
    <location>
        <begin position="390"/>
        <end position="409"/>
    </location>
</feature>
<feature type="transmembrane region" description="Helical" evidence="9">
    <location>
        <begin position="80"/>
        <end position="99"/>
    </location>
</feature>
<feature type="transmembrane region" description="Helical" evidence="9">
    <location>
        <begin position="452"/>
        <end position="472"/>
    </location>
</feature>
<evidence type="ECO:0000256" key="9">
    <source>
        <dbReference type="SAM" id="Phobius"/>
    </source>
</evidence>
<keyword evidence="9" id="KW-1133">Transmembrane helix</keyword>
<comment type="cofactor">
    <cofactor evidence="7">
        <name>Zn(2+)</name>
        <dbReference type="ChEBI" id="CHEBI:29105"/>
    </cofactor>
</comment>
<feature type="binding site" evidence="7">
    <location>
        <position position="923"/>
    </location>
    <ligand>
        <name>Zn(2+)</name>
        <dbReference type="ChEBI" id="CHEBI:29105"/>
    </ligand>
</feature>
<keyword evidence="4 7" id="KW-0479">Metal-binding</keyword>
<evidence type="ECO:0000256" key="5">
    <source>
        <dbReference type="ARBA" id="ARBA00022833"/>
    </source>
</evidence>
<evidence type="ECO:0000256" key="1">
    <source>
        <dbReference type="ARBA" id="ARBA00004127"/>
    </source>
</evidence>
<comment type="subunit">
    <text evidence="7">Forms a complex with DabB.</text>
</comment>
<evidence type="ECO:0000256" key="8">
    <source>
        <dbReference type="RuleBase" id="RU000320"/>
    </source>
</evidence>